<proteinExistence type="predicted"/>
<reference evidence="2" key="1">
    <citation type="submission" date="2016-10" db="EMBL/GenBank/DDBJ databases">
        <authorList>
            <person name="Varghese N."/>
            <person name="Submissions S."/>
        </authorList>
    </citation>
    <scope>NUCLEOTIDE SEQUENCE [LARGE SCALE GENOMIC DNA]</scope>
    <source>
        <strain evidence="2">LMG 26383,CCUG 61248,R- 45681</strain>
    </source>
</reference>
<accession>A0A1H8AC93</accession>
<name>A0A1H8AC93_9HYPH</name>
<dbReference type="STRING" id="1036779.SAMN04515666_1194"/>
<gene>
    <name evidence="1" type="ORF">SAMN04515666_1194</name>
</gene>
<organism evidence="1 2">
    <name type="scientific">Bosea lupini</name>
    <dbReference type="NCBI Taxonomy" id="1036779"/>
    <lineage>
        <taxon>Bacteria</taxon>
        <taxon>Pseudomonadati</taxon>
        <taxon>Pseudomonadota</taxon>
        <taxon>Alphaproteobacteria</taxon>
        <taxon>Hyphomicrobiales</taxon>
        <taxon>Boseaceae</taxon>
        <taxon>Bosea</taxon>
    </lineage>
</organism>
<protein>
    <recommendedName>
        <fullName evidence="3">DUF2971 domain-containing protein</fullName>
    </recommendedName>
</protein>
<dbReference type="AlphaFoldDB" id="A0A1H8AC93"/>
<keyword evidence="2" id="KW-1185">Reference proteome</keyword>
<dbReference type="Pfam" id="PF11185">
    <property type="entry name" value="DUF2971"/>
    <property type="match status" value="1"/>
</dbReference>
<evidence type="ECO:0000313" key="1">
    <source>
        <dbReference type="EMBL" id="SEM68395.1"/>
    </source>
</evidence>
<evidence type="ECO:0000313" key="2">
    <source>
        <dbReference type="Proteomes" id="UP000199664"/>
    </source>
</evidence>
<dbReference type="InterPro" id="IPR021352">
    <property type="entry name" value="DUF2971"/>
</dbReference>
<sequence length="327" mass="37983">MQEREEYNSPFYELMDSIYSDIPLDQEFYQSKPLLAHYSSLANIESILNSREVWLANPTLMNDREELEYGLDKAMDVMIESKDIAAAFNNAEFHRKFISYLEFKYKYFRDEHFPDTYIFCLSQIGEDEVDGRLSMWRAYGFDGNGAAIVFDTSKISPSPDATPLRIVKVEYKSNIERDKWLTAKALEIAKIIQSNPVDARDIFAIAYQSFERLKLAALVTKHIGFAEEQEWRVMFTPDIKDERFDEMKSYYNGPNGIEPRLKLNFDKLEKMSDGDTKFGDIVCNFILGPTRSSNLNLISFRRMLERYGLGHLKDKVAVSTIPYRSKA</sequence>
<dbReference type="Proteomes" id="UP000199664">
    <property type="component" value="Unassembled WGS sequence"/>
</dbReference>
<dbReference type="EMBL" id="FOAN01000019">
    <property type="protein sequence ID" value="SEM68395.1"/>
    <property type="molecule type" value="Genomic_DNA"/>
</dbReference>
<evidence type="ECO:0008006" key="3">
    <source>
        <dbReference type="Google" id="ProtNLM"/>
    </source>
</evidence>